<keyword evidence="4" id="KW-0503">Monooxygenase</keyword>
<dbReference type="EMBL" id="VIGB01000003">
    <property type="protein sequence ID" value="TQF02951.1"/>
    <property type="molecule type" value="Genomic_DNA"/>
</dbReference>
<dbReference type="GO" id="GO:0008726">
    <property type="term" value="F:alkanesulfonate monooxygenase activity"/>
    <property type="evidence" value="ECO:0007669"/>
    <property type="project" value="TreeGrafter"/>
</dbReference>
<evidence type="ECO:0000313" key="7">
    <source>
        <dbReference type="Proteomes" id="UP000319103"/>
    </source>
</evidence>
<evidence type="ECO:0000259" key="5">
    <source>
        <dbReference type="Pfam" id="PF00296"/>
    </source>
</evidence>
<dbReference type="Proteomes" id="UP000319103">
    <property type="component" value="Unassembled WGS sequence"/>
</dbReference>
<dbReference type="PANTHER" id="PTHR42847">
    <property type="entry name" value="ALKANESULFONATE MONOOXYGENASE"/>
    <property type="match status" value="1"/>
</dbReference>
<keyword evidence="1" id="KW-0285">Flavoprotein</keyword>
<evidence type="ECO:0000256" key="1">
    <source>
        <dbReference type="ARBA" id="ARBA00022630"/>
    </source>
</evidence>
<dbReference type="NCBIfam" id="TIGR03621">
    <property type="entry name" value="F420_MSMEG_2516"/>
    <property type="match status" value="1"/>
</dbReference>
<dbReference type="InterPro" id="IPR036661">
    <property type="entry name" value="Luciferase-like_sf"/>
</dbReference>
<dbReference type="PANTHER" id="PTHR42847:SF4">
    <property type="entry name" value="ALKANESULFONATE MONOOXYGENASE-RELATED"/>
    <property type="match status" value="1"/>
</dbReference>
<proteinExistence type="predicted"/>
<dbReference type="OrthoDB" id="143323at2"/>
<dbReference type="Pfam" id="PF00296">
    <property type="entry name" value="Bac_luciferase"/>
    <property type="match status" value="1"/>
</dbReference>
<gene>
    <name evidence="6" type="ORF">E6W39_12640</name>
</gene>
<dbReference type="AlphaFoldDB" id="A0A540W1S0"/>
<name>A0A540W1S0_9ACTN</name>
<dbReference type="RefSeq" id="WP_141633634.1">
    <property type="nucleotide sequence ID" value="NZ_VIGB01000003.1"/>
</dbReference>
<keyword evidence="2" id="KW-0288">FMN</keyword>
<organism evidence="6 7">
    <name type="scientific">Kitasatospora acidiphila</name>
    <dbReference type="NCBI Taxonomy" id="2567942"/>
    <lineage>
        <taxon>Bacteria</taxon>
        <taxon>Bacillati</taxon>
        <taxon>Actinomycetota</taxon>
        <taxon>Actinomycetes</taxon>
        <taxon>Kitasatosporales</taxon>
        <taxon>Streptomycetaceae</taxon>
        <taxon>Kitasatospora</taxon>
    </lineage>
</organism>
<keyword evidence="3" id="KW-0560">Oxidoreductase</keyword>
<dbReference type="InterPro" id="IPR019923">
    <property type="entry name" value="Lucif-like_OxRdtase_MSMEG_2516"/>
</dbReference>
<evidence type="ECO:0000256" key="2">
    <source>
        <dbReference type="ARBA" id="ARBA00022643"/>
    </source>
</evidence>
<keyword evidence="7" id="KW-1185">Reference proteome</keyword>
<reference evidence="6 7" key="1">
    <citation type="submission" date="2019-06" db="EMBL/GenBank/DDBJ databases">
        <title>Description of Kitasatospora acidophila sp. nov. isolated from pine grove soil, and reclassification of Streptomyces novaecaesareae to Kitasatospora novaeceasareae comb. nov.</title>
        <authorList>
            <person name="Kim M.J."/>
        </authorList>
    </citation>
    <scope>NUCLEOTIDE SEQUENCE [LARGE SCALE GENOMIC DNA]</scope>
    <source>
        <strain evidence="6 7">MMS16-CNU292</strain>
    </source>
</reference>
<accession>A0A540W1S0</accession>
<evidence type="ECO:0000256" key="4">
    <source>
        <dbReference type="ARBA" id="ARBA00023033"/>
    </source>
</evidence>
<dbReference type="Gene3D" id="3.20.20.30">
    <property type="entry name" value="Luciferase-like domain"/>
    <property type="match status" value="1"/>
</dbReference>
<sequence length="297" mass="32728">MRSFRFGFTLASHRTPAALAETVRTAESYGYDRAVTVDHLGANRSSPFLNLLAAAHAGQQLQLGTYVLNCGFWNASILAREVATLSRLTERRIELGIGAGVVKAEFDNAGIPFAPFRQRMDRLESTLDELDRLFALETDLTPPSLLLGGTSDRLLRIAAERADTVSFSGWVQVPGQPTGTLGVIPAEHADERVGFFRKMAGDRLPAIEHDVFVLDVRVTDDRWAEAEAVAAEEPFLTPEQALESPFILIGTVEEIAEQVLRHRERYGFTSFTVQRPAMEAFGPVIELVRKAERAASC</sequence>
<dbReference type="SUPFAM" id="SSF51679">
    <property type="entry name" value="Bacterial luciferase-like"/>
    <property type="match status" value="1"/>
</dbReference>
<comment type="caution">
    <text evidence="6">The sequence shown here is derived from an EMBL/GenBank/DDBJ whole genome shotgun (WGS) entry which is preliminary data.</text>
</comment>
<evidence type="ECO:0000313" key="6">
    <source>
        <dbReference type="EMBL" id="TQF02951.1"/>
    </source>
</evidence>
<feature type="domain" description="Luciferase-like" evidence="5">
    <location>
        <begin position="14"/>
        <end position="169"/>
    </location>
</feature>
<protein>
    <submittedName>
        <fullName evidence="6">TIGR03621 family F420-dependent LLM class oxidoreductase</fullName>
    </submittedName>
</protein>
<evidence type="ECO:0000256" key="3">
    <source>
        <dbReference type="ARBA" id="ARBA00023002"/>
    </source>
</evidence>
<dbReference type="GO" id="GO:0046306">
    <property type="term" value="P:alkanesulfonate catabolic process"/>
    <property type="evidence" value="ECO:0007669"/>
    <property type="project" value="TreeGrafter"/>
</dbReference>
<dbReference type="InterPro" id="IPR011251">
    <property type="entry name" value="Luciferase-like_dom"/>
</dbReference>
<dbReference type="InterPro" id="IPR050172">
    <property type="entry name" value="SsuD_RutA_monooxygenase"/>
</dbReference>